<feature type="transmembrane region" description="Helical" evidence="6">
    <location>
        <begin position="230"/>
        <end position="253"/>
    </location>
</feature>
<evidence type="ECO:0000256" key="1">
    <source>
        <dbReference type="ARBA" id="ARBA00004651"/>
    </source>
</evidence>
<sequence>MNLPLFEATRHILPSLASGFGLTAGLIVAIGAQNAFVLKQGVQGRHIGPVVLLCCVYDIALIVCGLAGMGTVILAHPALVDTVRYLGAAMLAVYGLRSWLAAWRGTSALSMQAVPESLPQAAPPYWSAPVCAATGAAGAVSARQAVIRRAGRHESPSGSLRAVLLSVTLLTLLNPHVYLDTVVLLGGVGGTLPWPERGWFGAGAMVASCVWFVLLGYGARRLSGWFARPVAWRALDAMIGCVMFIIAASLLMAHF</sequence>
<keyword evidence="2" id="KW-1003">Cell membrane</keyword>
<evidence type="ECO:0000256" key="6">
    <source>
        <dbReference type="SAM" id="Phobius"/>
    </source>
</evidence>
<keyword evidence="3 6" id="KW-0812">Transmembrane</keyword>
<accession>A0A0F5JVD0</accession>
<proteinExistence type="predicted"/>
<evidence type="ECO:0008006" key="9">
    <source>
        <dbReference type="Google" id="ProtNLM"/>
    </source>
</evidence>
<evidence type="ECO:0000256" key="5">
    <source>
        <dbReference type="ARBA" id="ARBA00023136"/>
    </source>
</evidence>
<evidence type="ECO:0000313" key="8">
    <source>
        <dbReference type="Proteomes" id="UP000033618"/>
    </source>
</evidence>
<gene>
    <name evidence="7" type="ORF">WM40_21135</name>
</gene>
<evidence type="ECO:0000256" key="4">
    <source>
        <dbReference type="ARBA" id="ARBA00022989"/>
    </source>
</evidence>
<keyword evidence="8" id="KW-1185">Reference proteome</keyword>
<dbReference type="GO" id="GO:0015171">
    <property type="term" value="F:amino acid transmembrane transporter activity"/>
    <property type="evidence" value="ECO:0007669"/>
    <property type="project" value="TreeGrafter"/>
</dbReference>
<comment type="subcellular location">
    <subcellularLocation>
        <location evidence="1">Cell membrane</location>
        <topology evidence="1">Multi-pass membrane protein</topology>
    </subcellularLocation>
</comment>
<dbReference type="PATRIC" id="fig|28092.6.peg.4976"/>
<dbReference type="PANTHER" id="PTHR30086:SF20">
    <property type="entry name" value="ARGININE EXPORTER PROTEIN ARGO-RELATED"/>
    <property type="match status" value="1"/>
</dbReference>
<keyword evidence="5 6" id="KW-0472">Membrane</keyword>
<feature type="transmembrane region" description="Helical" evidence="6">
    <location>
        <begin position="12"/>
        <end position="38"/>
    </location>
</feature>
<feature type="transmembrane region" description="Helical" evidence="6">
    <location>
        <begin position="158"/>
        <end position="179"/>
    </location>
</feature>
<dbReference type="Proteomes" id="UP000033618">
    <property type="component" value="Unassembled WGS sequence"/>
</dbReference>
<feature type="transmembrane region" description="Helical" evidence="6">
    <location>
        <begin position="82"/>
        <end position="102"/>
    </location>
</feature>
<name>A0A0F5JVD0_9BURK</name>
<evidence type="ECO:0000313" key="7">
    <source>
        <dbReference type="EMBL" id="KKB61826.1"/>
    </source>
</evidence>
<dbReference type="GO" id="GO:0005886">
    <property type="term" value="C:plasma membrane"/>
    <property type="evidence" value="ECO:0007669"/>
    <property type="project" value="UniProtKB-SubCell"/>
</dbReference>
<feature type="transmembrane region" description="Helical" evidence="6">
    <location>
        <begin position="50"/>
        <end position="76"/>
    </location>
</feature>
<protein>
    <recommendedName>
        <fullName evidence="9">Amino acid transporter</fullName>
    </recommendedName>
</protein>
<organism evidence="7 8">
    <name type="scientific">Robbsia andropogonis</name>
    <dbReference type="NCBI Taxonomy" id="28092"/>
    <lineage>
        <taxon>Bacteria</taxon>
        <taxon>Pseudomonadati</taxon>
        <taxon>Pseudomonadota</taxon>
        <taxon>Betaproteobacteria</taxon>
        <taxon>Burkholderiales</taxon>
        <taxon>Burkholderiaceae</taxon>
        <taxon>Robbsia</taxon>
    </lineage>
</organism>
<dbReference type="EMBL" id="LAQU01000031">
    <property type="protein sequence ID" value="KKB61826.1"/>
    <property type="molecule type" value="Genomic_DNA"/>
</dbReference>
<dbReference type="Pfam" id="PF01810">
    <property type="entry name" value="LysE"/>
    <property type="match status" value="1"/>
</dbReference>
<evidence type="ECO:0000256" key="2">
    <source>
        <dbReference type="ARBA" id="ARBA00022475"/>
    </source>
</evidence>
<dbReference type="InterPro" id="IPR001123">
    <property type="entry name" value="LeuE-type"/>
</dbReference>
<dbReference type="AlphaFoldDB" id="A0A0F5JVD0"/>
<evidence type="ECO:0000256" key="3">
    <source>
        <dbReference type="ARBA" id="ARBA00022692"/>
    </source>
</evidence>
<reference evidence="7 8" key="1">
    <citation type="submission" date="2015-03" db="EMBL/GenBank/DDBJ databases">
        <title>Draft Genome Sequence of Burkholderia andropogonis type strain ICMP2807, isolated from Sorghum bicolor.</title>
        <authorList>
            <person name="Lopes-Santos L."/>
            <person name="Castro D.B."/>
            <person name="Ottoboni L.M."/>
            <person name="Park D."/>
            <person name="Weirc B.S."/>
            <person name="Destefano S.A."/>
        </authorList>
    </citation>
    <scope>NUCLEOTIDE SEQUENCE [LARGE SCALE GENOMIC DNA]</scope>
    <source>
        <strain evidence="7 8">ICMP2807</strain>
    </source>
</reference>
<comment type="caution">
    <text evidence="7">The sequence shown here is derived from an EMBL/GenBank/DDBJ whole genome shotgun (WGS) entry which is preliminary data.</text>
</comment>
<dbReference type="RefSeq" id="WP_046153897.1">
    <property type="nucleotide sequence ID" value="NZ_CADFGU010000012.1"/>
</dbReference>
<keyword evidence="4 6" id="KW-1133">Transmembrane helix</keyword>
<dbReference type="PANTHER" id="PTHR30086">
    <property type="entry name" value="ARGININE EXPORTER PROTEIN ARGO"/>
    <property type="match status" value="1"/>
</dbReference>
<dbReference type="OrthoDB" id="5638726at2"/>
<feature type="transmembrane region" description="Helical" evidence="6">
    <location>
        <begin position="199"/>
        <end position="218"/>
    </location>
</feature>